<accession>A0AAT9FQL3</accession>
<feature type="domain" description="Fe2OG dioxygenase" evidence="7">
    <location>
        <begin position="78"/>
        <end position="178"/>
    </location>
</feature>
<evidence type="ECO:0000256" key="4">
    <source>
        <dbReference type="ARBA" id="ARBA00022964"/>
    </source>
</evidence>
<dbReference type="InterPro" id="IPR006620">
    <property type="entry name" value="Pro_4_hyd_alph"/>
</dbReference>
<dbReference type="Gene3D" id="4.10.860.20">
    <property type="entry name" value="Rabenosyn, Rab binding domain"/>
    <property type="match status" value="1"/>
</dbReference>
<name>A0AAT9FQL3_9BACT</name>
<dbReference type="KEGG" id="osu:NT6N_33260"/>
<evidence type="ECO:0000259" key="7">
    <source>
        <dbReference type="PROSITE" id="PS51471"/>
    </source>
</evidence>
<evidence type="ECO:0000256" key="2">
    <source>
        <dbReference type="ARBA" id="ARBA00022723"/>
    </source>
</evidence>
<keyword evidence="4" id="KW-0223">Dioxygenase</keyword>
<dbReference type="NCBIfam" id="NF003974">
    <property type="entry name" value="PRK05467.1-3"/>
    <property type="match status" value="1"/>
</dbReference>
<dbReference type="PANTHER" id="PTHR41536:SF1">
    <property type="entry name" value="PKHD-TYPE HYDROXYLASE YBIX"/>
    <property type="match status" value="1"/>
</dbReference>
<reference evidence="8" key="1">
    <citation type="submission" date="2024-07" db="EMBL/GenBank/DDBJ databases">
        <title>Complete genome sequence of Verrucomicrobiaceae bacterium NT6N.</title>
        <authorList>
            <person name="Huang C."/>
            <person name="Takami H."/>
            <person name="Hamasaki K."/>
        </authorList>
    </citation>
    <scope>NUCLEOTIDE SEQUENCE</scope>
    <source>
        <strain evidence="8">NT6N</strain>
    </source>
</reference>
<keyword evidence="3" id="KW-0847">Vitamin C</keyword>
<comment type="cofactor">
    <cofactor evidence="1">
        <name>L-ascorbate</name>
        <dbReference type="ChEBI" id="CHEBI:38290"/>
    </cofactor>
</comment>
<evidence type="ECO:0000256" key="5">
    <source>
        <dbReference type="ARBA" id="ARBA00023002"/>
    </source>
</evidence>
<dbReference type="SMART" id="SM00702">
    <property type="entry name" value="P4Hc"/>
    <property type="match status" value="1"/>
</dbReference>
<gene>
    <name evidence="8" type="ORF">NT6N_33260</name>
</gene>
<dbReference type="InterPro" id="IPR005123">
    <property type="entry name" value="Oxoglu/Fe-dep_dioxygenase_dom"/>
</dbReference>
<dbReference type="EMBL" id="AP026866">
    <property type="protein sequence ID" value="BDS08286.1"/>
    <property type="molecule type" value="Genomic_DNA"/>
</dbReference>
<dbReference type="AlphaFoldDB" id="A0AAT9FQL3"/>
<dbReference type="PROSITE" id="PS51471">
    <property type="entry name" value="FE2OG_OXY"/>
    <property type="match status" value="1"/>
</dbReference>
<dbReference type="Pfam" id="PF18331">
    <property type="entry name" value="PKHD_C"/>
    <property type="match status" value="1"/>
</dbReference>
<dbReference type="SUPFAM" id="SSF51197">
    <property type="entry name" value="Clavaminate synthase-like"/>
    <property type="match status" value="1"/>
</dbReference>
<evidence type="ECO:0000256" key="1">
    <source>
        <dbReference type="ARBA" id="ARBA00001961"/>
    </source>
</evidence>
<dbReference type="NCBIfam" id="NF003975">
    <property type="entry name" value="PRK05467.1-4"/>
    <property type="match status" value="1"/>
</dbReference>
<dbReference type="InterPro" id="IPR041097">
    <property type="entry name" value="PKHD_C"/>
</dbReference>
<proteinExistence type="inferred from homology"/>
<dbReference type="GO" id="GO:0031418">
    <property type="term" value="F:L-ascorbic acid binding"/>
    <property type="evidence" value="ECO:0007669"/>
    <property type="project" value="UniProtKB-KW"/>
</dbReference>
<keyword evidence="5" id="KW-0560">Oxidoreductase</keyword>
<dbReference type="InterPro" id="IPR044862">
    <property type="entry name" value="Pro_4_hyd_alph_FE2OG_OXY"/>
</dbReference>
<dbReference type="GO" id="GO:0016706">
    <property type="term" value="F:2-oxoglutarate-dependent dioxygenase activity"/>
    <property type="evidence" value="ECO:0007669"/>
    <property type="project" value="InterPro"/>
</dbReference>
<protein>
    <submittedName>
        <fullName evidence="8">PKHD-type hydroxylase</fullName>
    </submittedName>
</protein>
<keyword evidence="6" id="KW-0408">Iron</keyword>
<dbReference type="InterPro" id="IPR023550">
    <property type="entry name" value="PKHD_hydroxylase"/>
</dbReference>
<evidence type="ECO:0000256" key="6">
    <source>
        <dbReference type="ARBA" id="ARBA00023004"/>
    </source>
</evidence>
<evidence type="ECO:0000256" key="3">
    <source>
        <dbReference type="ARBA" id="ARBA00022896"/>
    </source>
</evidence>
<dbReference type="HAMAP" id="MF_00657">
    <property type="entry name" value="Hydroxyl_YbiX"/>
    <property type="match status" value="1"/>
</dbReference>
<organism evidence="8">
    <name type="scientific">Oceaniferula spumae</name>
    <dbReference type="NCBI Taxonomy" id="2979115"/>
    <lineage>
        <taxon>Bacteria</taxon>
        <taxon>Pseudomonadati</taxon>
        <taxon>Verrucomicrobiota</taxon>
        <taxon>Verrucomicrobiia</taxon>
        <taxon>Verrucomicrobiales</taxon>
        <taxon>Verrucomicrobiaceae</taxon>
        <taxon>Oceaniferula</taxon>
    </lineage>
</organism>
<evidence type="ECO:0000313" key="8">
    <source>
        <dbReference type="EMBL" id="BDS08286.1"/>
    </source>
</evidence>
<dbReference type="NCBIfam" id="NF003973">
    <property type="entry name" value="PRK05467.1-2"/>
    <property type="match status" value="1"/>
</dbReference>
<sequence>MILRIPDVLSPESVKTARELLDSANWIDGAATAGGQAAKAKHNLQLAQDDPTALKLGEEIRQALATNPLFMSAALPLTLLPPMFNKYTGGGSFGTHVDNAIRHIPGTGQRIRTDLSATLFLSEPDEYEGGVLNIEDTYGAQEVKLPAGHMILYPSTSLHHVTPVTSGARVSSFFWIQSMVRDDTQRSLLFDLDCSIQNLGVAAPDNEAVGQSSVQLTGIYHNLIRQWAEV</sequence>
<dbReference type="GO" id="GO:0005506">
    <property type="term" value="F:iron ion binding"/>
    <property type="evidence" value="ECO:0007669"/>
    <property type="project" value="InterPro"/>
</dbReference>
<dbReference type="Pfam" id="PF13640">
    <property type="entry name" value="2OG-FeII_Oxy_3"/>
    <property type="match status" value="1"/>
</dbReference>
<dbReference type="PANTHER" id="PTHR41536">
    <property type="entry name" value="PKHD-TYPE HYDROXYLASE YBIX"/>
    <property type="match status" value="1"/>
</dbReference>
<dbReference type="GO" id="GO:0006879">
    <property type="term" value="P:intracellular iron ion homeostasis"/>
    <property type="evidence" value="ECO:0007669"/>
    <property type="project" value="TreeGrafter"/>
</dbReference>
<keyword evidence="2" id="KW-0479">Metal-binding</keyword>
<dbReference type="Gene3D" id="2.60.120.620">
    <property type="entry name" value="q2cbj1_9rhob like domain"/>
    <property type="match status" value="1"/>
</dbReference>
<dbReference type="GO" id="GO:0006974">
    <property type="term" value="P:DNA damage response"/>
    <property type="evidence" value="ECO:0007669"/>
    <property type="project" value="TreeGrafter"/>
</dbReference>